<gene>
    <name evidence="6" type="ORF">SAMN05444000_10299</name>
</gene>
<dbReference type="CDD" id="cd08422">
    <property type="entry name" value="PBP2_CrgA_like"/>
    <property type="match status" value="1"/>
</dbReference>
<proteinExistence type="inferred from homology"/>
<dbReference type="Proteomes" id="UP000183982">
    <property type="component" value="Unassembled WGS sequence"/>
</dbReference>
<dbReference type="PANTHER" id="PTHR30537:SF5">
    <property type="entry name" value="HTH-TYPE TRANSCRIPTIONAL ACTIVATOR TTDR-RELATED"/>
    <property type="match status" value="1"/>
</dbReference>
<evidence type="ECO:0000259" key="5">
    <source>
        <dbReference type="PROSITE" id="PS50931"/>
    </source>
</evidence>
<keyword evidence="2" id="KW-0805">Transcription regulation</keyword>
<dbReference type="InterPro" id="IPR036388">
    <property type="entry name" value="WH-like_DNA-bd_sf"/>
</dbReference>
<comment type="similarity">
    <text evidence="1">Belongs to the LysR transcriptional regulatory family.</text>
</comment>
<evidence type="ECO:0000256" key="3">
    <source>
        <dbReference type="ARBA" id="ARBA00023125"/>
    </source>
</evidence>
<dbReference type="Pfam" id="PF03466">
    <property type="entry name" value="LysR_substrate"/>
    <property type="match status" value="1"/>
</dbReference>
<evidence type="ECO:0000313" key="7">
    <source>
        <dbReference type="Proteomes" id="UP000183982"/>
    </source>
</evidence>
<dbReference type="OrthoDB" id="9813056at2"/>
<keyword evidence="4" id="KW-0804">Transcription</keyword>
<evidence type="ECO:0000256" key="4">
    <source>
        <dbReference type="ARBA" id="ARBA00023163"/>
    </source>
</evidence>
<sequence length="292" mass="31926">MDRLDMMRAFVAVAREGGFSPAARQLDISTSALSRYIAALEEWLNVQLFFRTTRHVRLTDAGQGYLARCLKVLDDVRELEQVGLDTHEQLSGNLRIAAPLFYGREFVAPVIAGFLQEHRGVSVDLFFSDRLVDLVAEGFDLAVRVTKPKDSAMIARKLSSTRLCLVASPGYLELNGLPGCIEDLAEHQCIVDQAPGAGARWEFSTAGGLVSQKLKGQIQVNDGQSASGFAMAGLGIARLPKFFVESALSSGQLVEIKAGETPEEIGIFSFYPPTRHLSRNLRALVTRLADEL</sequence>
<evidence type="ECO:0000256" key="2">
    <source>
        <dbReference type="ARBA" id="ARBA00023015"/>
    </source>
</evidence>
<dbReference type="InterPro" id="IPR036390">
    <property type="entry name" value="WH_DNA-bd_sf"/>
</dbReference>
<evidence type="ECO:0000256" key="1">
    <source>
        <dbReference type="ARBA" id="ARBA00009437"/>
    </source>
</evidence>
<dbReference type="PRINTS" id="PR00039">
    <property type="entry name" value="HTHLYSR"/>
</dbReference>
<name>A0A1M6CM14_9RHOB</name>
<dbReference type="RefSeq" id="WP_073248891.1">
    <property type="nucleotide sequence ID" value="NZ_FQZQ01000002.1"/>
</dbReference>
<organism evidence="6 7">
    <name type="scientific">Shimia gijangensis</name>
    <dbReference type="NCBI Taxonomy" id="1470563"/>
    <lineage>
        <taxon>Bacteria</taxon>
        <taxon>Pseudomonadati</taxon>
        <taxon>Pseudomonadota</taxon>
        <taxon>Alphaproteobacteria</taxon>
        <taxon>Rhodobacterales</taxon>
        <taxon>Roseobacteraceae</taxon>
    </lineage>
</organism>
<dbReference type="InterPro" id="IPR000847">
    <property type="entry name" value="LysR_HTH_N"/>
</dbReference>
<protein>
    <submittedName>
        <fullName evidence="6">Transcriptional regulator, LysR family</fullName>
    </submittedName>
</protein>
<accession>A0A1M6CM14</accession>
<dbReference type="FunFam" id="1.10.10.10:FF:000001">
    <property type="entry name" value="LysR family transcriptional regulator"/>
    <property type="match status" value="1"/>
</dbReference>
<dbReference type="Gene3D" id="1.10.10.10">
    <property type="entry name" value="Winged helix-like DNA-binding domain superfamily/Winged helix DNA-binding domain"/>
    <property type="match status" value="1"/>
</dbReference>
<dbReference type="AlphaFoldDB" id="A0A1M6CM14"/>
<dbReference type="EMBL" id="FQZQ01000002">
    <property type="protein sequence ID" value="SHI62082.1"/>
    <property type="molecule type" value="Genomic_DNA"/>
</dbReference>
<keyword evidence="3" id="KW-0238">DNA-binding</keyword>
<dbReference type="InterPro" id="IPR005119">
    <property type="entry name" value="LysR_subst-bd"/>
</dbReference>
<dbReference type="GO" id="GO:0003700">
    <property type="term" value="F:DNA-binding transcription factor activity"/>
    <property type="evidence" value="ECO:0007669"/>
    <property type="project" value="InterPro"/>
</dbReference>
<dbReference type="SUPFAM" id="SSF46785">
    <property type="entry name" value="Winged helix' DNA-binding domain"/>
    <property type="match status" value="1"/>
</dbReference>
<dbReference type="InterPro" id="IPR058163">
    <property type="entry name" value="LysR-type_TF_proteobact-type"/>
</dbReference>
<dbReference type="STRING" id="1470563.SAMN05444000_10299"/>
<reference evidence="7" key="1">
    <citation type="submission" date="2016-11" db="EMBL/GenBank/DDBJ databases">
        <authorList>
            <person name="Varghese N."/>
            <person name="Submissions S."/>
        </authorList>
    </citation>
    <scope>NUCLEOTIDE SEQUENCE [LARGE SCALE GENOMIC DNA]</scope>
    <source>
        <strain evidence="7">DSM 100564</strain>
    </source>
</reference>
<dbReference type="GO" id="GO:0003677">
    <property type="term" value="F:DNA binding"/>
    <property type="evidence" value="ECO:0007669"/>
    <property type="project" value="UniProtKB-KW"/>
</dbReference>
<dbReference type="PROSITE" id="PS50931">
    <property type="entry name" value="HTH_LYSR"/>
    <property type="match status" value="1"/>
</dbReference>
<feature type="domain" description="HTH lysR-type" evidence="5">
    <location>
        <begin position="1"/>
        <end position="59"/>
    </location>
</feature>
<dbReference type="Gene3D" id="3.40.190.290">
    <property type="match status" value="1"/>
</dbReference>
<dbReference type="PANTHER" id="PTHR30537">
    <property type="entry name" value="HTH-TYPE TRANSCRIPTIONAL REGULATOR"/>
    <property type="match status" value="1"/>
</dbReference>
<dbReference type="SUPFAM" id="SSF53850">
    <property type="entry name" value="Periplasmic binding protein-like II"/>
    <property type="match status" value="1"/>
</dbReference>
<dbReference type="Pfam" id="PF00126">
    <property type="entry name" value="HTH_1"/>
    <property type="match status" value="1"/>
</dbReference>
<evidence type="ECO:0000313" key="6">
    <source>
        <dbReference type="EMBL" id="SHI62082.1"/>
    </source>
</evidence>
<keyword evidence="7" id="KW-1185">Reference proteome</keyword>